<feature type="transmembrane region" description="Helical" evidence="2">
    <location>
        <begin position="35"/>
        <end position="55"/>
    </location>
</feature>
<name>A0ABS0ZQ59_9ENTR</name>
<dbReference type="RefSeq" id="WP_200033933.1">
    <property type="nucleotide sequence ID" value="NZ_JADWND010000002.1"/>
</dbReference>
<evidence type="ECO:0000256" key="2">
    <source>
        <dbReference type="SAM" id="Phobius"/>
    </source>
</evidence>
<feature type="region of interest" description="Disordered" evidence="1">
    <location>
        <begin position="149"/>
        <end position="197"/>
    </location>
</feature>
<dbReference type="EMBL" id="JADWND010000002">
    <property type="protein sequence ID" value="MBJ8380579.1"/>
    <property type="molecule type" value="Genomic_DNA"/>
</dbReference>
<keyword evidence="4" id="KW-1185">Reference proteome</keyword>
<keyword evidence="2" id="KW-1133">Transmembrane helix</keyword>
<keyword evidence="2" id="KW-0812">Transmembrane</keyword>
<dbReference type="Proteomes" id="UP000746649">
    <property type="component" value="Unassembled WGS sequence"/>
</dbReference>
<proteinExistence type="predicted"/>
<sequence length="197" mass="22270">MSTICLAAQRSFATGEAVYFSYRLPTIRKKVFQTLFWLMTLFVFVVAGLYAHIYWQCRHPALPPKPVKVVNPDVHPSDMHYVYVSKPFPPPKPEPLPAAQALPPVQDDALWQADDDWRQAPDGELSAVALPGTENQTSSLQERFLQALQEQKADYQQGKVPPPPEDETLNDYDAMQKTRRMPQTPQNARGQPLPDDA</sequence>
<evidence type="ECO:0000313" key="4">
    <source>
        <dbReference type="Proteomes" id="UP000746649"/>
    </source>
</evidence>
<evidence type="ECO:0000313" key="3">
    <source>
        <dbReference type="EMBL" id="MBJ8380579.1"/>
    </source>
</evidence>
<comment type="caution">
    <text evidence="3">The sequence shown here is derived from an EMBL/GenBank/DDBJ whole genome shotgun (WGS) entry which is preliminary data.</text>
</comment>
<keyword evidence="2" id="KW-0472">Membrane</keyword>
<organism evidence="3 4">
    <name type="scientific">Citrobacter sedlakii</name>
    <dbReference type="NCBI Taxonomy" id="67826"/>
    <lineage>
        <taxon>Bacteria</taxon>
        <taxon>Pseudomonadati</taxon>
        <taxon>Pseudomonadota</taxon>
        <taxon>Gammaproteobacteria</taxon>
        <taxon>Enterobacterales</taxon>
        <taxon>Enterobacteriaceae</taxon>
        <taxon>Citrobacter</taxon>
        <taxon>Citrobacter freundii complex</taxon>
    </lineage>
</organism>
<protein>
    <submittedName>
        <fullName evidence="3">Uncharacterized protein</fullName>
    </submittedName>
</protein>
<reference evidence="3 4" key="1">
    <citation type="submission" date="2020-11" db="EMBL/GenBank/DDBJ databases">
        <title>Enhanced detection system for hospital associated transmission using whole genome sequencing surveillance.</title>
        <authorList>
            <person name="Harrison L.H."/>
            <person name="Van Tyne D."/>
            <person name="Marsh J.W."/>
            <person name="Griffith M.P."/>
            <person name="Snyder D.J."/>
            <person name="Cooper V.S."/>
            <person name="Mustapha M."/>
        </authorList>
    </citation>
    <scope>NUCLEOTIDE SEQUENCE [LARGE SCALE GENOMIC DNA]</scope>
    <source>
        <strain evidence="3 4">CB00117</strain>
    </source>
</reference>
<evidence type="ECO:0000256" key="1">
    <source>
        <dbReference type="SAM" id="MobiDB-lite"/>
    </source>
</evidence>
<accession>A0ABS0ZQ59</accession>
<gene>
    <name evidence="3" type="ORF">I6M88_06250</name>
</gene>